<protein>
    <submittedName>
        <fullName evidence="2">DUF3995 domain-containing protein</fullName>
    </submittedName>
</protein>
<dbReference type="RefSeq" id="WP_136775580.1">
    <property type="nucleotide sequence ID" value="NZ_SUPK01000001.1"/>
</dbReference>
<feature type="transmembrane region" description="Helical" evidence="1">
    <location>
        <begin position="53"/>
        <end position="75"/>
    </location>
</feature>
<feature type="transmembrane region" description="Helical" evidence="1">
    <location>
        <begin position="87"/>
        <end position="115"/>
    </location>
</feature>
<gene>
    <name evidence="2" type="ORF">E5161_00145</name>
</gene>
<evidence type="ECO:0000256" key="1">
    <source>
        <dbReference type="SAM" id="Phobius"/>
    </source>
</evidence>
<evidence type="ECO:0000313" key="3">
    <source>
        <dbReference type="Proteomes" id="UP000309673"/>
    </source>
</evidence>
<keyword evidence="3" id="KW-1185">Reference proteome</keyword>
<feature type="transmembrane region" description="Helical" evidence="1">
    <location>
        <begin position="127"/>
        <end position="147"/>
    </location>
</feature>
<reference evidence="2 3" key="1">
    <citation type="submission" date="2019-04" db="EMBL/GenBank/DDBJ databases">
        <title>Cohnella sp. nov., isolated from soil.</title>
        <authorList>
            <person name="Kim W."/>
        </authorList>
    </citation>
    <scope>NUCLEOTIDE SEQUENCE [LARGE SCALE GENOMIC DNA]</scope>
    <source>
        <strain evidence="2 3">CAU 1483</strain>
    </source>
</reference>
<keyword evidence="1" id="KW-0812">Transmembrane</keyword>
<dbReference type="AlphaFoldDB" id="A0A4V6WEI8"/>
<dbReference type="Proteomes" id="UP000309673">
    <property type="component" value="Unassembled WGS sequence"/>
</dbReference>
<dbReference type="InterPro" id="IPR025058">
    <property type="entry name" value="DUF3995"/>
</dbReference>
<proteinExistence type="predicted"/>
<comment type="caution">
    <text evidence="2">The sequence shown here is derived from an EMBL/GenBank/DDBJ whole genome shotgun (WGS) entry which is preliminary data.</text>
</comment>
<organism evidence="2 3">
    <name type="scientific">Cohnella pontilimi</name>
    <dbReference type="NCBI Taxonomy" id="2564100"/>
    <lineage>
        <taxon>Bacteria</taxon>
        <taxon>Bacillati</taxon>
        <taxon>Bacillota</taxon>
        <taxon>Bacilli</taxon>
        <taxon>Bacillales</taxon>
        <taxon>Paenibacillaceae</taxon>
        <taxon>Cohnella</taxon>
    </lineage>
</organism>
<dbReference type="EMBL" id="SUPK01000001">
    <property type="protein sequence ID" value="TJY43859.1"/>
    <property type="molecule type" value="Genomic_DNA"/>
</dbReference>
<sequence>MNHSRYSWPLFAGIIWSILFALMSFYWASGGMIGAATLGGEIYRMAIARENDFVLIVWLTGILKLVGGLLLGTMLGNWEHKFFIKTVYFVAFVSGILLFLYGLVNFSTVLLSIINLLEMKIDSYAKWWRLLFWEPYWMLGGILYIISSRRFAMKSKRPRQVSVIR</sequence>
<evidence type="ECO:0000313" key="2">
    <source>
        <dbReference type="EMBL" id="TJY43859.1"/>
    </source>
</evidence>
<accession>A0A4V6WEI8</accession>
<feature type="transmembrane region" description="Helical" evidence="1">
    <location>
        <begin position="7"/>
        <end position="28"/>
    </location>
</feature>
<name>A0A4V6WEI8_9BACL</name>
<dbReference type="Pfam" id="PF13160">
    <property type="entry name" value="DUF3995"/>
    <property type="match status" value="1"/>
</dbReference>
<keyword evidence="1" id="KW-1133">Transmembrane helix</keyword>
<keyword evidence="1" id="KW-0472">Membrane</keyword>
<dbReference type="OrthoDB" id="2868974at2"/>